<proteinExistence type="predicted"/>
<dbReference type="RefSeq" id="WP_003351537.1">
    <property type="nucleotide sequence ID" value="NZ_AFEU01000002.1"/>
</dbReference>
<keyword evidence="2" id="KW-1185">Reference proteome</keyword>
<dbReference type="Pfam" id="PF20137">
    <property type="entry name" value="BubE"/>
    <property type="match status" value="1"/>
</dbReference>
<dbReference type="eggNOG" id="ENOG5033FWN">
    <property type="taxonomic scope" value="Bacteria"/>
</dbReference>
<sequence>MLRGMLQRVLGWITRLFTGHPRGAYRTVFMEELPDRLEEHVIYILGEGEYTWSAAIICPCGCREILHMSLHKEGRPRWELTRHSDGTVSLTPSVWRKIGCQSHFFFERGRIRWCK</sequence>
<dbReference type="InterPro" id="IPR045384">
    <property type="entry name" value="DUF6527"/>
</dbReference>
<protein>
    <submittedName>
        <fullName evidence="1">Uncharacterized protein</fullName>
    </submittedName>
</protein>
<accession>I3E0U6</accession>
<dbReference type="STRING" id="997296.PB1_07147"/>
<evidence type="ECO:0000313" key="1">
    <source>
        <dbReference type="EMBL" id="EIJ80117.1"/>
    </source>
</evidence>
<gene>
    <name evidence="1" type="ORF">PB1_07147</name>
</gene>
<dbReference type="PATRIC" id="fig|997296.3.peg.1520"/>
<reference evidence="1 2" key="1">
    <citation type="journal article" date="2012" name="Appl. Environ. Microbiol.">
        <title>Genome Sequence of Thermotolerant Bacillus methanolicus: Features and Regulation Related to Methylotrophy and Production of L-Lysine and L-Glutamate from Methanol.</title>
        <authorList>
            <person name="Heggeset T.M."/>
            <person name="Krog A."/>
            <person name="Balzer S."/>
            <person name="Wentzel A."/>
            <person name="Ellingsen T.E."/>
            <person name="Brautaset T."/>
        </authorList>
    </citation>
    <scope>NUCLEOTIDE SEQUENCE [LARGE SCALE GENOMIC DNA]</scope>
    <source>
        <strain evidence="1 2">PB1</strain>
    </source>
</reference>
<evidence type="ECO:0000313" key="2">
    <source>
        <dbReference type="Proteomes" id="UP000010523"/>
    </source>
</evidence>
<organism evidence="1 2">
    <name type="scientific">Bacillus methanolicus PB1</name>
    <dbReference type="NCBI Taxonomy" id="997296"/>
    <lineage>
        <taxon>Bacteria</taxon>
        <taxon>Bacillati</taxon>
        <taxon>Bacillota</taxon>
        <taxon>Bacilli</taxon>
        <taxon>Bacillales</taxon>
        <taxon>Bacillaceae</taxon>
        <taxon>Bacillus</taxon>
    </lineage>
</organism>
<comment type="caution">
    <text evidence="1">The sequence shown here is derived from an EMBL/GenBank/DDBJ whole genome shotgun (WGS) entry which is preliminary data.</text>
</comment>
<dbReference type="Proteomes" id="UP000010523">
    <property type="component" value="Unassembled WGS sequence"/>
</dbReference>
<dbReference type="AlphaFoldDB" id="I3E0U6"/>
<name>I3E0U6_BACMT</name>
<dbReference type="EMBL" id="AFEU01000002">
    <property type="protein sequence ID" value="EIJ80117.1"/>
    <property type="molecule type" value="Genomic_DNA"/>
</dbReference>
<dbReference type="OrthoDB" id="3788717at2"/>